<dbReference type="Pfam" id="PF08583">
    <property type="entry name" value="Cmc1"/>
    <property type="match status" value="1"/>
</dbReference>
<keyword evidence="3" id="KW-0496">Mitochondrion</keyword>
<reference evidence="5 6" key="1">
    <citation type="journal article" date="2009" name="Nat. Biotechnol.">
        <title>Genome sequence of the recombinant protein production host Pichia pastoris.</title>
        <authorList>
            <person name="De Schutter K."/>
            <person name="Lin Y.C."/>
            <person name="Tiels P."/>
            <person name="Van Hecke A."/>
            <person name="Glinka S."/>
            <person name="Weber-Lehmann J."/>
            <person name="Rouze P."/>
            <person name="Van de Peer Y."/>
            <person name="Callewaert N."/>
        </authorList>
    </citation>
    <scope>NUCLEOTIDE SEQUENCE [LARGE SCALE GENOMIC DNA]</scope>
    <source>
        <strain evidence="6">GS115 / ATCC 20864</strain>
    </source>
</reference>
<keyword evidence="3" id="KW-0999">Mitochondrion inner membrane</keyword>
<evidence type="ECO:0000256" key="4">
    <source>
        <dbReference type="SAM" id="MobiDB-lite"/>
    </source>
</evidence>
<dbReference type="GeneID" id="8197069"/>
<dbReference type="OMA" id="WILTPKE"/>
<dbReference type="RefSeq" id="XP_002490615.1">
    <property type="nucleotide sequence ID" value="XM_002490570.1"/>
</dbReference>
<sequence>MDRKRIDGLPPWVLTPKEEKEVFENWKTTTYKACDDDVKKFADCAASSGYSAWFKCRKQSKVMRDCIASRQATKYVDDERDKYIQEKIRLLQEQGKIQPTPDSDAEHPTSSYSWWKRERNP</sequence>
<dbReference type="GO" id="GO:0005743">
    <property type="term" value="C:mitochondrial inner membrane"/>
    <property type="evidence" value="ECO:0007669"/>
    <property type="project" value="UniProtKB-SubCell"/>
</dbReference>
<evidence type="ECO:0000313" key="6">
    <source>
        <dbReference type="Proteomes" id="UP000000314"/>
    </source>
</evidence>
<dbReference type="Proteomes" id="UP000000314">
    <property type="component" value="Chromosome 1"/>
</dbReference>
<name>C4QYL1_KOMPG</name>
<evidence type="ECO:0000256" key="2">
    <source>
        <dbReference type="ARBA" id="ARBA00023157"/>
    </source>
</evidence>
<dbReference type="AlphaFoldDB" id="C4QYL1"/>
<proteinExistence type="inferred from homology"/>
<dbReference type="InterPro" id="IPR013892">
    <property type="entry name" value="Cyt_c_biogenesis_Cmc1-like"/>
</dbReference>
<comment type="function">
    <text evidence="3">Required for mitochondrial cytochrome c oxidase (COX) assembly and respiration.</text>
</comment>
<evidence type="ECO:0000313" key="5">
    <source>
        <dbReference type="EMBL" id="CAY68334.1"/>
    </source>
</evidence>
<dbReference type="FunCoup" id="C4QYL1">
    <property type="interactions" value="35"/>
</dbReference>
<keyword evidence="2" id="KW-1015">Disulfide bond</keyword>
<accession>C4QYL1</accession>
<evidence type="ECO:0000256" key="3">
    <source>
        <dbReference type="RuleBase" id="RU364104"/>
    </source>
</evidence>
<gene>
    <name evidence="5" type="ordered locus">PAS_chr1-4_0482</name>
</gene>
<dbReference type="STRING" id="644223.C4QYL1"/>
<comment type="subcellular location">
    <subcellularLocation>
        <location evidence="3">Mitochondrion inner membrane</location>
    </subcellularLocation>
</comment>
<dbReference type="PROSITE" id="PS51808">
    <property type="entry name" value="CHCH"/>
    <property type="match status" value="1"/>
</dbReference>
<feature type="region of interest" description="Disordered" evidence="4">
    <location>
        <begin position="92"/>
        <end position="121"/>
    </location>
</feature>
<comment type="similarity">
    <text evidence="1 3">Belongs to the CMC family.</text>
</comment>
<dbReference type="HOGENOM" id="CLU_147575_0_0_1"/>
<keyword evidence="6" id="KW-1185">Reference proteome</keyword>
<dbReference type="OrthoDB" id="6224010at2759"/>
<keyword evidence="3" id="KW-0143">Chaperone</keyword>
<keyword evidence="3" id="KW-0472">Membrane</keyword>
<evidence type="ECO:0000256" key="1">
    <source>
        <dbReference type="ARBA" id="ARBA00007347"/>
    </source>
</evidence>
<dbReference type="KEGG" id="ppa:PAS_chr1-4_0482"/>
<organism evidence="5 6">
    <name type="scientific">Komagataella phaffii (strain GS115 / ATCC 20864)</name>
    <name type="common">Yeast</name>
    <name type="synonym">Pichia pastoris</name>
    <dbReference type="NCBI Taxonomy" id="644223"/>
    <lineage>
        <taxon>Eukaryota</taxon>
        <taxon>Fungi</taxon>
        <taxon>Dikarya</taxon>
        <taxon>Ascomycota</taxon>
        <taxon>Saccharomycotina</taxon>
        <taxon>Pichiomycetes</taxon>
        <taxon>Pichiales</taxon>
        <taxon>Pichiaceae</taxon>
        <taxon>Komagataella</taxon>
    </lineage>
</organism>
<dbReference type="eggNOG" id="KOG4624">
    <property type="taxonomic scope" value="Eukaryota"/>
</dbReference>
<dbReference type="InParanoid" id="C4QYL1"/>
<protein>
    <recommendedName>
        <fullName evidence="3">COX assembly mitochondrial protein</fullName>
    </recommendedName>
</protein>
<dbReference type="EMBL" id="FN392319">
    <property type="protein sequence ID" value="CAY68334.1"/>
    <property type="molecule type" value="Genomic_DNA"/>
</dbReference>